<name>A0A0A9DYF7_ARUDO</name>
<protein>
    <submittedName>
        <fullName evidence="2">Uncharacterized protein</fullName>
    </submittedName>
</protein>
<proteinExistence type="predicted"/>
<reference evidence="2" key="2">
    <citation type="journal article" date="2015" name="Data Brief">
        <title>Shoot transcriptome of the giant reed, Arundo donax.</title>
        <authorList>
            <person name="Barrero R.A."/>
            <person name="Guerrero F.D."/>
            <person name="Moolhuijzen P."/>
            <person name="Goolsby J.A."/>
            <person name="Tidwell J."/>
            <person name="Bellgard S.E."/>
            <person name="Bellgard M.I."/>
        </authorList>
    </citation>
    <scope>NUCLEOTIDE SEQUENCE</scope>
    <source>
        <tissue evidence="2">Shoot tissue taken approximately 20 cm above the soil surface</tissue>
    </source>
</reference>
<organism evidence="2">
    <name type="scientific">Arundo donax</name>
    <name type="common">Giant reed</name>
    <name type="synonym">Donax arundinaceus</name>
    <dbReference type="NCBI Taxonomy" id="35708"/>
    <lineage>
        <taxon>Eukaryota</taxon>
        <taxon>Viridiplantae</taxon>
        <taxon>Streptophyta</taxon>
        <taxon>Embryophyta</taxon>
        <taxon>Tracheophyta</taxon>
        <taxon>Spermatophyta</taxon>
        <taxon>Magnoliopsida</taxon>
        <taxon>Liliopsida</taxon>
        <taxon>Poales</taxon>
        <taxon>Poaceae</taxon>
        <taxon>PACMAD clade</taxon>
        <taxon>Arundinoideae</taxon>
        <taxon>Arundineae</taxon>
        <taxon>Arundo</taxon>
    </lineage>
</organism>
<evidence type="ECO:0000313" key="2">
    <source>
        <dbReference type="EMBL" id="JAD92836.1"/>
    </source>
</evidence>
<dbReference type="EMBL" id="GBRH01205059">
    <property type="protein sequence ID" value="JAD92836.1"/>
    <property type="molecule type" value="Transcribed_RNA"/>
</dbReference>
<feature type="region of interest" description="Disordered" evidence="1">
    <location>
        <begin position="1"/>
        <end position="32"/>
    </location>
</feature>
<evidence type="ECO:0000256" key="1">
    <source>
        <dbReference type="SAM" id="MobiDB-lite"/>
    </source>
</evidence>
<sequence length="32" mass="3601">MQFLSPSMPLHTENSTTRVNHTKKIKLSTSSV</sequence>
<dbReference type="AlphaFoldDB" id="A0A0A9DYF7"/>
<accession>A0A0A9DYF7</accession>
<reference evidence="2" key="1">
    <citation type="submission" date="2014-09" db="EMBL/GenBank/DDBJ databases">
        <authorList>
            <person name="Magalhaes I.L.F."/>
            <person name="Oliveira U."/>
            <person name="Santos F.R."/>
            <person name="Vidigal T.H.D.A."/>
            <person name="Brescovit A.D."/>
            <person name="Santos A.J."/>
        </authorList>
    </citation>
    <scope>NUCLEOTIDE SEQUENCE</scope>
    <source>
        <tissue evidence="2">Shoot tissue taken approximately 20 cm above the soil surface</tissue>
    </source>
</reference>